<dbReference type="InterPro" id="IPR006626">
    <property type="entry name" value="PbH1"/>
</dbReference>
<dbReference type="SUPFAM" id="SSF56436">
    <property type="entry name" value="C-type lectin-like"/>
    <property type="match status" value="1"/>
</dbReference>
<dbReference type="Gene3D" id="3.10.250.10">
    <property type="entry name" value="SRCR-like domain"/>
    <property type="match status" value="3"/>
</dbReference>
<dbReference type="PROSITE" id="PS50287">
    <property type="entry name" value="SRCR_2"/>
    <property type="match status" value="3"/>
</dbReference>
<keyword evidence="8" id="KW-0325">Glycoprotein</keyword>
<dbReference type="Pfam" id="PF00530">
    <property type="entry name" value="SRCR"/>
    <property type="match status" value="3"/>
</dbReference>
<keyword evidence="4" id="KW-0677">Repeat</keyword>
<dbReference type="PRINTS" id="PR00258">
    <property type="entry name" value="SPERACTRCPTR"/>
</dbReference>
<dbReference type="InterPro" id="IPR036772">
    <property type="entry name" value="SRCR-like_dom_sf"/>
</dbReference>
<proteinExistence type="predicted"/>
<feature type="domain" description="SRCR" evidence="12">
    <location>
        <begin position="1668"/>
        <end position="1784"/>
    </location>
</feature>
<dbReference type="Gene3D" id="3.10.100.10">
    <property type="entry name" value="Mannose-Binding Protein A, subunit A"/>
    <property type="match status" value="1"/>
</dbReference>
<keyword evidence="5 11" id="KW-1133">Transmembrane helix</keyword>
<dbReference type="InterPro" id="IPR011050">
    <property type="entry name" value="Pectin_lyase_fold/virulence"/>
</dbReference>
<accession>A0AAV6UC49</accession>
<feature type="transmembrane region" description="Helical" evidence="11">
    <location>
        <begin position="2457"/>
        <end position="2479"/>
    </location>
</feature>
<protein>
    <recommendedName>
        <fullName evidence="12">SRCR domain-containing protein</fullName>
    </recommendedName>
</protein>
<comment type="caution">
    <text evidence="13">The sequence shown here is derived from an EMBL/GenBank/DDBJ whole genome shotgun (WGS) entry which is preliminary data.</text>
</comment>
<evidence type="ECO:0000256" key="5">
    <source>
        <dbReference type="ARBA" id="ARBA00022989"/>
    </source>
</evidence>
<feature type="compositionally biased region" description="Low complexity" evidence="10">
    <location>
        <begin position="2674"/>
        <end position="2685"/>
    </location>
</feature>
<dbReference type="Gene3D" id="2.160.20.10">
    <property type="entry name" value="Single-stranded right-handed beta-helix, Pectin lyase-like"/>
    <property type="match status" value="1"/>
</dbReference>
<dbReference type="PANTHER" id="PTHR47653">
    <property type="entry name" value="PROTEIN BARK BEETLE"/>
    <property type="match status" value="1"/>
</dbReference>
<keyword evidence="7 9" id="KW-1015">Disulfide bond</keyword>
<feature type="disulfide bond" evidence="9">
    <location>
        <begin position="946"/>
        <end position="956"/>
    </location>
</feature>
<evidence type="ECO:0000256" key="3">
    <source>
        <dbReference type="ARBA" id="ARBA00022729"/>
    </source>
</evidence>
<dbReference type="SUPFAM" id="SSF56487">
    <property type="entry name" value="SRCR-like"/>
    <property type="match status" value="3"/>
</dbReference>
<gene>
    <name evidence="13" type="ORF">JTE90_018067</name>
</gene>
<feature type="disulfide bond" evidence="9">
    <location>
        <begin position="116"/>
        <end position="126"/>
    </location>
</feature>
<dbReference type="InterPro" id="IPR053243">
    <property type="entry name" value="SJ_maturation_regulator"/>
</dbReference>
<dbReference type="FunFam" id="3.10.250.10:FF:000016">
    <property type="entry name" value="Scavenger receptor cysteine-rich protein type 12"/>
    <property type="match status" value="1"/>
</dbReference>
<sequence length="2693" mass="304773">MKLLGIVGQGRDRGDPTRKITFTRLVDRTFSWTDPGVGRASGWPDVRLVDGYSILEGRLQILYKGEWRSVCTNSKNWTAESLHVTCRQLGFSGGRLHHWYSRNNDSSQFLYEDPRCNGTEASLVDCPNWNARQLGSGVCDFHADIGIHCDNYLGSHKSSNWKGITFKDGKAKVREPIENKVSRLYSLSSLQHVEIFHAGRDAYGNAVPALEVFGQPPTMYKINVKYSAFDAISIYKPSDVFMLDRSVVSDNRGHGLFLNSSVNLATLNGSVVRDNGGDGIHFYHHDSYGTAASFCDTGNIGEEQIYPVRRSHVQRREQYYVQPCEQVFEVASWTGQVLTVNFMGLSSNFLEANHASRLEVYDGPTDSSRLLASVPILNNTFPESVTSTRSKVLLRYKPRVGYDASFVVEILANHGKAYDLNITDSIIKGNLGKGISIHEQKAGVLVNMSRLDENGYLAGLHVATGSGDVIINNTIITGNKGGGVNMTHSGGFVHFDRTSISNNDGRGIAFWFNETSDHIALNHTIHITRSEIVNNTLYGILMGNQCLSDSFWNISLNSIRSNRDSGIFISPCWTTRKGASQSIVLVTHNQFLDSEYLALEASPVLHTHLLIEHNEFRGHERGVVYVSGLDDDDFSNVPAKVEIQHNYFASNNGKFVANIGVGKGVTMQELFFYRNQLEGNTVKEQFPGLNPRSRVSAVVVVTSENTHVFRNRFENDDSQYQLGSHVLKHHFVINATYNYWGGTQVQKVYEKIFDRKDRYNLARVEFLPFLTISSDLDNTDLISDTHERDKIIPFQLGTEIGGEVPGSVFLPRNTYTVKRDIYVRPGNGKLQIEPGSILKFDRSVGMMVQGMLISESESDPIQFTINEQEGVFQDESKVRLSSKTEGLLEVNVDGTWGTVCDYGWNIVDASIACNQMGMALHPEDWMLEQSEFDRSYYEILLTNIQCTLQDTDITKCKAERGFENSCFTKVGLRCYNPTWSGLRLGMAAGESKLKNIIVEHAGLLDYSTNSFKPALQIDFNRHHLEKLTIRRNVDSGVGIMWNEVFVLESRQLIDSQFNHNHRHGLVVHTQGLNVYRCDMLNNEGSGIHYNPMFSKLEQRDLISWINLDEKNKVLKVPEGISGNIFLNANEYRYLVFTDTKTFKTFNITTTSGRSIGIVVLNSFKETSTENFIIYGRLEKGPNVPRWDVRSNLTSFPLRSPGYGTLVEYIPGQNPSGQAIMYVASVDGLRNKAEWQTHPKIHIDTVKIKDCSRGISSHHFNRDVSDYGDHFHRYSNETILITNTDISLSKSEAIFVWAPFWDPFIKNLAEINYTLINCSIHDNKKGLLHYSRDIRNSNNLFHWTINNTIFESNGEGGIDIRLPYVWQYTENFTHSFSMHDCPLRNNRRFEFSIAGHFARVNISRCLFQNNICKKGIMSFSGMEKELLIESNTIKNNSAFFGIEFNMQSHANQFGLVPAYFKKNVVLFNRDIGIGQKFGYQPTSYAVGIRGVQLVNITRNVFGNPNLQFELLTGVLTGSIDNKINVGSNWWGSTIVADIQKRIFDFDDWNGYAIADFNPYLLYDNIDSNVIYFNTTEQLINTQSLGGRLYNNLKLSRRSDPYIITSDLTVMNGVTLTIDPGVEIEFYPSVGILVLGDLVAQGNADSPIKMRPARISDERRFRRQSKPISSRLCTNEKCNEKRNDGFLEIYNSTTEQWVPICDARFTERNAQVVCKELGYSLLNVYTSFGPRLEMGPTQTSHIRSWPHPLECVGTESSLNDCEYRLNGYIDSYKCPFDGDFVYVFCGPEALTGAEDHWGGIRFSVRSFETIDSPLSRPTLSYVSTASSVLEYVNIEGAGVLHNEKSAAIQLVQREVQMDFVNISNSASHGIEVIGVSGSLAFNEMVIQNNMGVGINFLSLTGESSDVTKLGYDPLRQVDMSYRIFGMVDMCDTNKQMEIDNRILLYYKYDNQPVDCVKIFSSRHYGKQIGFRLLQFNLFDGARYAAQPDSIQIFDGDVFNNTNPKLATIFWNSGLENATQFYVSSETTLSVILHAIGGSEDHGFIAEVVTLPISHPTVRDSQHNISYSEITRNGKEGIAYRSAGEITPHITLRYNRIDNNGRELFGNFTLGDSAVFLDIQNAKGFYFYNNLVMKNQGGLQLRVDSRTAVSALKGIIVNNLFTENRNREVLYLQGRKSGAFQFITVMRNYFARNVAQYRDTIVIAQVVSNLTENLAYNNIGKHVLDVQGFERMHLSYQTCERNWFWRNTATDYWDKSTIIASKAGQRFNHNYLINPENDFELAAKNRSFLNTRENPINAKYNWWGFNGTAAVSGRIKDYYDYEELLEVEYNPFLHDNTTVLSGKCAGGWQKIGDTCFLYVGGVMTFAEAKKFCEMDNASMPYVKTKHNELMEFVRERQFYYQHYSDRFWIQSLDISPRECAVLVNRKVVRHSCEEYFPFLCERDPEITVTASLWFLEPLTIAFLSVSAFSLLIIALCIGFWLCKSRHRYKEKLERRNSIRASIRSNRSLTGFSELGYKRRMERAFDTESAAKTPQLKMNGSLDSVEKSASRFSCSMDESFDNTLGDTSSTRVGNGDFSGFGAFRPPTDAQHENRTANLMVHPTFDLTYENQCFTERSASRNSHEVSRDWSSTTGSTLDMKRSLERETKEGGHGYHDGRGYHDGPYRHQTPSPPLTLESNGGSSSRSSSRQPPLETAM</sequence>
<feature type="domain" description="SRCR" evidence="12">
    <location>
        <begin position="861"/>
        <end position="975"/>
    </location>
</feature>
<dbReference type="InterPro" id="IPR001190">
    <property type="entry name" value="SRCR"/>
</dbReference>
<evidence type="ECO:0000259" key="12">
    <source>
        <dbReference type="PROSITE" id="PS50287"/>
    </source>
</evidence>
<comment type="caution">
    <text evidence="9">Lacks conserved residue(s) required for the propagation of feature annotation.</text>
</comment>
<keyword evidence="3" id="KW-0732">Signal</keyword>
<dbReference type="GO" id="GO:0045217">
    <property type="term" value="P:cell-cell junction maintenance"/>
    <property type="evidence" value="ECO:0007669"/>
    <property type="project" value="TreeGrafter"/>
</dbReference>
<evidence type="ECO:0000256" key="10">
    <source>
        <dbReference type="SAM" id="MobiDB-lite"/>
    </source>
</evidence>
<reference evidence="13 14" key="1">
    <citation type="journal article" date="2022" name="Nat. Ecol. Evol.">
        <title>A masculinizing supergene underlies an exaggerated male reproductive morph in a spider.</title>
        <authorList>
            <person name="Hendrickx F."/>
            <person name="De Corte Z."/>
            <person name="Sonet G."/>
            <person name="Van Belleghem S.M."/>
            <person name="Kostlbacher S."/>
            <person name="Vangestel C."/>
        </authorList>
    </citation>
    <scope>NUCLEOTIDE SEQUENCE [LARGE SCALE GENOMIC DNA]</scope>
    <source>
        <strain evidence="13">W744_W776</strain>
    </source>
</reference>
<organism evidence="13 14">
    <name type="scientific">Oedothorax gibbosus</name>
    <dbReference type="NCBI Taxonomy" id="931172"/>
    <lineage>
        <taxon>Eukaryota</taxon>
        <taxon>Metazoa</taxon>
        <taxon>Ecdysozoa</taxon>
        <taxon>Arthropoda</taxon>
        <taxon>Chelicerata</taxon>
        <taxon>Arachnida</taxon>
        <taxon>Araneae</taxon>
        <taxon>Araneomorphae</taxon>
        <taxon>Entelegynae</taxon>
        <taxon>Araneoidea</taxon>
        <taxon>Linyphiidae</taxon>
        <taxon>Erigoninae</taxon>
        <taxon>Oedothorax</taxon>
    </lineage>
</organism>
<feature type="disulfide bond" evidence="9">
    <location>
        <begin position="913"/>
        <end position="974"/>
    </location>
</feature>
<name>A0AAV6UC49_9ARAC</name>
<dbReference type="InterPro" id="IPR016187">
    <property type="entry name" value="CTDL_fold"/>
</dbReference>
<dbReference type="SUPFAM" id="SSF51126">
    <property type="entry name" value="Pectin lyase-like"/>
    <property type="match status" value="2"/>
</dbReference>
<feature type="region of interest" description="Disordered" evidence="10">
    <location>
        <begin position="2612"/>
        <end position="2693"/>
    </location>
</feature>
<keyword evidence="2 11" id="KW-0812">Transmembrane</keyword>
<feature type="compositionally biased region" description="Basic and acidic residues" evidence="10">
    <location>
        <begin position="2613"/>
        <end position="2623"/>
    </location>
</feature>
<evidence type="ECO:0000256" key="1">
    <source>
        <dbReference type="ARBA" id="ARBA00004167"/>
    </source>
</evidence>
<keyword evidence="6 11" id="KW-0472">Membrane</keyword>
<keyword evidence="14" id="KW-1185">Reference proteome</keyword>
<evidence type="ECO:0000256" key="8">
    <source>
        <dbReference type="ARBA" id="ARBA00023180"/>
    </source>
</evidence>
<evidence type="ECO:0000256" key="11">
    <source>
        <dbReference type="SAM" id="Phobius"/>
    </source>
</evidence>
<dbReference type="SMART" id="SM00202">
    <property type="entry name" value="SR"/>
    <property type="match status" value="3"/>
</dbReference>
<evidence type="ECO:0000256" key="9">
    <source>
        <dbReference type="PROSITE-ProRule" id="PRU00196"/>
    </source>
</evidence>
<dbReference type="CDD" id="cd00037">
    <property type="entry name" value="CLECT"/>
    <property type="match status" value="1"/>
</dbReference>
<dbReference type="Proteomes" id="UP000827092">
    <property type="component" value="Unassembled WGS sequence"/>
</dbReference>
<feature type="disulfide bond" evidence="9">
    <location>
        <begin position="1749"/>
        <end position="1759"/>
    </location>
</feature>
<evidence type="ECO:0000256" key="2">
    <source>
        <dbReference type="ARBA" id="ARBA00022692"/>
    </source>
</evidence>
<evidence type="ECO:0000256" key="6">
    <source>
        <dbReference type="ARBA" id="ARBA00023136"/>
    </source>
</evidence>
<dbReference type="GO" id="GO:0016020">
    <property type="term" value="C:membrane"/>
    <property type="evidence" value="ECO:0007669"/>
    <property type="project" value="UniProtKB-SubCell"/>
</dbReference>
<comment type="subcellular location">
    <subcellularLocation>
        <location evidence="1">Membrane</location>
        <topology evidence="1">Single-pass membrane protein</topology>
    </subcellularLocation>
</comment>
<evidence type="ECO:0000256" key="7">
    <source>
        <dbReference type="ARBA" id="ARBA00023157"/>
    </source>
</evidence>
<dbReference type="SMART" id="SM00710">
    <property type="entry name" value="PbH1"/>
    <property type="match status" value="18"/>
</dbReference>
<dbReference type="EMBL" id="JAFNEN010000497">
    <property type="protein sequence ID" value="KAG8181759.1"/>
    <property type="molecule type" value="Genomic_DNA"/>
</dbReference>
<feature type="domain" description="SRCR" evidence="12">
    <location>
        <begin position="46"/>
        <end position="150"/>
    </location>
</feature>
<feature type="compositionally biased region" description="Basic and acidic residues" evidence="10">
    <location>
        <begin position="2634"/>
        <end position="2661"/>
    </location>
</feature>
<evidence type="ECO:0000313" key="14">
    <source>
        <dbReference type="Proteomes" id="UP000827092"/>
    </source>
</evidence>
<evidence type="ECO:0000256" key="4">
    <source>
        <dbReference type="ARBA" id="ARBA00022737"/>
    </source>
</evidence>
<dbReference type="InterPro" id="IPR016186">
    <property type="entry name" value="C-type_lectin-like/link_sf"/>
</dbReference>
<dbReference type="PANTHER" id="PTHR47653:SF1">
    <property type="entry name" value="DELETED IN MALIGNANT BRAIN TUMORS 1 PROTEIN"/>
    <property type="match status" value="1"/>
</dbReference>
<dbReference type="InterPro" id="IPR012334">
    <property type="entry name" value="Pectin_lyas_fold"/>
</dbReference>
<evidence type="ECO:0000313" key="13">
    <source>
        <dbReference type="EMBL" id="KAG8181759.1"/>
    </source>
</evidence>